<feature type="region of interest" description="Disordered" evidence="1">
    <location>
        <begin position="140"/>
        <end position="172"/>
    </location>
</feature>
<reference evidence="4 5" key="1">
    <citation type="submission" date="2014-11" db="EMBL/GenBank/DDBJ databases">
        <authorList>
            <person name="Zhu J."/>
            <person name="Qi W."/>
            <person name="Song R."/>
        </authorList>
    </citation>
    <scope>NUCLEOTIDE SEQUENCE [LARGE SCALE GENOMIC DNA]</scope>
</reference>
<feature type="chain" id="PRO_5005187436" evidence="3">
    <location>
        <begin position="28"/>
        <end position="438"/>
    </location>
</feature>
<feature type="compositionally biased region" description="Polar residues" evidence="1">
    <location>
        <begin position="412"/>
        <end position="423"/>
    </location>
</feature>
<evidence type="ECO:0000313" key="4">
    <source>
        <dbReference type="EMBL" id="CEL99945.1"/>
    </source>
</evidence>
<keyword evidence="2" id="KW-0812">Transmembrane</keyword>
<organism evidence="4 5">
    <name type="scientific">Vitrella brassicaformis (strain CCMP3155)</name>
    <dbReference type="NCBI Taxonomy" id="1169540"/>
    <lineage>
        <taxon>Eukaryota</taxon>
        <taxon>Sar</taxon>
        <taxon>Alveolata</taxon>
        <taxon>Colpodellida</taxon>
        <taxon>Vitrellaceae</taxon>
        <taxon>Vitrella</taxon>
    </lineage>
</organism>
<keyword evidence="3" id="KW-0732">Signal</keyword>
<dbReference type="AlphaFoldDB" id="A0A0G4EQ10"/>
<feature type="transmembrane region" description="Helical" evidence="2">
    <location>
        <begin position="264"/>
        <end position="283"/>
    </location>
</feature>
<accession>A0A0G4EQ10</accession>
<evidence type="ECO:0000313" key="5">
    <source>
        <dbReference type="Proteomes" id="UP000041254"/>
    </source>
</evidence>
<feature type="compositionally biased region" description="Polar residues" evidence="1">
    <location>
        <begin position="147"/>
        <end position="156"/>
    </location>
</feature>
<dbReference type="VEuPathDB" id="CryptoDB:Vbra_12722"/>
<dbReference type="InParanoid" id="A0A0G4EQ10"/>
<proteinExistence type="predicted"/>
<dbReference type="EMBL" id="CDMY01000292">
    <property type="protein sequence ID" value="CEL99945.1"/>
    <property type="molecule type" value="Genomic_DNA"/>
</dbReference>
<sequence length="438" mass="47655">MVVGWLGRPVAAWLVLALVAAAGGAEASSYVSSYATRPEGCYSAVPERSYSRKTEYGYSFLPENYPRPPAVPVTERYAAIPDRYGSLVVDSTGGRKRPTLKKRRHRHPAYKALVATDSRAHSHSSRPHYGAVLSVATADTEPPQPSYRLSSLISSDPTHHRVGGRRRRRSTAAWRHLSAPKWPLPIPPSLIRTRIMTGQGRGCFFVAPWRGVMTGGASSVIPGGVRWRRADADGYGGRLSRLQVFDADVAQMVANLRETIRPALLSPFVAISLVAVLQLLGFPRSPPPLTIRRTPPALDLSFLGPLREVPLSQWVKLVFSLAIDLAGDFSFGLPLVGEVGDLLFAPIAALLLRSLYGSSFIAGLELAEEVLPFTDIIPTATIAWLLQTFYSDATITERLGIKPVRVVDKPGANTSKESGSPTYLKTLPDKGEETAKTR</sequence>
<keyword evidence="5" id="KW-1185">Reference proteome</keyword>
<feature type="signal peptide" evidence="3">
    <location>
        <begin position="1"/>
        <end position="27"/>
    </location>
</feature>
<gene>
    <name evidence="4" type="ORF">Vbra_12722</name>
</gene>
<evidence type="ECO:0000256" key="2">
    <source>
        <dbReference type="SAM" id="Phobius"/>
    </source>
</evidence>
<evidence type="ECO:0000256" key="3">
    <source>
        <dbReference type="SAM" id="SignalP"/>
    </source>
</evidence>
<keyword evidence="2" id="KW-0472">Membrane</keyword>
<protein>
    <submittedName>
        <fullName evidence="4">Uncharacterized protein</fullName>
    </submittedName>
</protein>
<feature type="region of interest" description="Disordered" evidence="1">
    <location>
        <begin position="410"/>
        <end position="438"/>
    </location>
</feature>
<dbReference type="Proteomes" id="UP000041254">
    <property type="component" value="Unassembled WGS sequence"/>
</dbReference>
<feature type="compositionally biased region" description="Basic and acidic residues" evidence="1">
    <location>
        <begin position="427"/>
        <end position="438"/>
    </location>
</feature>
<keyword evidence="2" id="KW-1133">Transmembrane helix</keyword>
<dbReference type="OrthoDB" id="192262at2759"/>
<name>A0A0G4EQ10_VITBC</name>
<feature type="compositionally biased region" description="Basic residues" evidence="1">
    <location>
        <begin position="160"/>
        <end position="170"/>
    </location>
</feature>
<evidence type="ECO:0000256" key="1">
    <source>
        <dbReference type="SAM" id="MobiDB-lite"/>
    </source>
</evidence>